<dbReference type="Gene3D" id="2.60.120.10">
    <property type="entry name" value="Jelly Rolls"/>
    <property type="match status" value="1"/>
</dbReference>
<evidence type="ECO:0000313" key="2">
    <source>
        <dbReference type="EMBL" id="MDA5398912.1"/>
    </source>
</evidence>
<evidence type="ECO:0000313" key="3">
    <source>
        <dbReference type="Proteomes" id="UP001151234"/>
    </source>
</evidence>
<evidence type="ECO:0008006" key="4">
    <source>
        <dbReference type="Google" id="ProtNLM"/>
    </source>
</evidence>
<dbReference type="InterPro" id="IPR011051">
    <property type="entry name" value="RmlC_Cupin_sf"/>
</dbReference>
<comment type="caution">
    <text evidence="2">The sequence shown here is derived from an EMBL/GenBank/DDBJ whole genome shotgun (WGS) entry which is preliminary data.</text>
</comment>
<dbReference type="PROSITE" id="PS51257">
    <property type="entry name" value="PROKAR_LIPOPROTEIN"/>
    <property type="match status" value="1"/>
</dbReference>
<dbReference type="EMBL" id="JAPJZI010000001">
    <property type="protein sequence ID" value="MDA5398912.1"/>
    <property type="molecule type" value="Genomic_DNA"/>
</dbReference>
<feature type="signal peptide" evidence="1">
    <location>
        <begin position="1"/>
        <end position="25"/>
    </location>
</feature>
<protein>
    <recommendedName>
        <fullName evidence="4">Cupin</fullName>
    </recommendedName>
</protein>
<dbReference type="InterPro" id="IPR014710">
    <property type="entry name" value="RmlC-like_jellyroll"/>
</dbReference>
<dbReference type="SUPFAM" id="SSF51182">
    <property type="entry name" value="RmlC-like cupins"/>
    <property type="match status" value="1"/>
</dbReference>
<proteinExistence type="predicted"/>
<dbReference type="Proteomes" id="UP001151234">
    <property type="component" value="Unassembled WGS sequence"/>
</dbReference>
<organism evidence="2 3">
    <name type="scientific">Hoeflea prorocentri</name>
    <dbReference type="NCBI Taxonomy" id="1922333"/>
    <lineage>
        <taxon>Bacteria</taxon>
        <taxon>Pseudomonadati</taxon>
        <taxon>Pseudomonadota</taxon>
        <taxon>Alphaproteobacteria</taxon>
        <taxon>Hyphomicrobiales</taxon>
        <taxon>Rhizobiaceae</taxon>
        <taxon>Hoeflea</taxon>
    </lineage>
</organism>
<keyword evidence="3" id="KW-1185">Reference proteome</keyword>
<evidence type="ECO:0000256" key="1">
    <source>
        <dbReference type="SAM" id="SignalP"/>
    </source>
</evidence>
<feature type="chain" id="PRO_5040768071" description="Cupin" evidence="1">
    <location>
        <begin position="26"/>
        <end position="146"/>
    </location>
</feature>
<sequence>MHSRFQTRALSSFIALSACTMPALASEPITNAPPDQFAWERTAEGVGFAALDGNRFEEAYMAMVRLPAGLVSPAHTKSATMYGVVVSGVLVHTEAGVGKNEETRLPPGSFYKIPADLPHVSKCVSSTDCVTFLYQDGRFDFLPVQP</sequence>
<keyword evidence="1" id="KW-0732">Signal</keyword>
<dbReference type="RefSeq" id="WP_267990344.1">
    <property type="nucleotide sequence ID" value="NZ_JAPJZI010000001.1"/>
</dbReference>
<dbReference type="AlphaFoldDB" id="A0A9X3UI67"/>
<reference evidence="2" key="1">
    <citation type="submission" date="2022-11" db="EMBL/GenBank/DDBJ databases">
        <title>Draft genome sequence of Hoeflea poritis E7-10 and Hoeflea prorocentri PM5-8, separated from scleractinian coral Porites lutea and marine dinoflagellate.</title>
        <authorList>
            <person name="Zhang G."/>
            <person name="Wei Q."/>
            <person name="Cai L."/>
        </authorList>
    </citation>
    <scope>NUCLEOTIDE SEQUENCE</scope>
    <source>
        <strain evidence="2">PM5-8</strain>
    </source>
</reference>
<accession>A0A9X3UI67</accession>
<gene>
    <name evidence="2" type="ORF">OQ273_10050</name>
</gene>
<name>A0A9X3UI67_9HYPH</name>